<protein>
    <submittedName>
        <fullName evidence="1">Uncharacterized protein</fullName>
    </submittedName>
</protein>
<name>A0A0U9HPM7_9FIRM</name>
<organism evidence="1">
    <name type="scientific">Tepidanaerobacter syntrophicus</name>
    <dbReference type="NCBI Taxonomy" id="224999"/>
    <lineage>
        <taxon>Bacteria</taxon>
        <taxon>Bacillati</taxon>
        <taxon>Bacillota</taxon>
        <taxon>Clostridia</taxon>
        <taxon>Thermosediminibacterales</taxon>
        <taxon>Tepidanaerobacteraceae</taxon>
        <taxon>Tepidanaerobacter</taxon>
    </lineage>
</organism>
<proteinExistence type="predicted"/>
<dbReference type="OrthoDB" id="9801625at2"/>
<dbReference type="STRING" id="224999.GCA_001485475_01877"/>
<dbReference type="AlphaFoldDB" id="A0A0U9HPM7"/>
<keyword evidence="2" id="KW-1185">Reference proteome</keyword>
<evidence type="ECO:0000313" key="2">
    <source>
        <dbReference type="Proteomes" id="UP000062160"/>
    </source>
</evidence>
<dbReference type="Proteomes" id="UP000062160">
    <property type="component" value="Unassembled WGS sequence"/>
</dbReference>
<reference evidence="1" key="1">
    <citation type="journal article" date="2016" name="Genome Announc.">
        <title>Draft Genome Sequence of the Syntrophic Lactate-Degrading Bacterium Tepidanaerobacter syntrophicus JLT.</title>
        <authorList>
            <person name="Matsuura N."/>
            <person name="Ohashi A."/>
            <person name="Tourlousse D.M."/>
            <person name="Sekiguchi Y."/>
        </authorList>
    </citation>
    <scope>NUCLEOTIDE SEQUENCE [LARGE SCALE GENOMIC DNA]</scope>
    <source>
        <strain evidence="1">JL</strain>
    </source>
</reference>
<accession>A0A0U9HPM7</accession>
<sequence>MIKAIGIKCCGGCNSEVDIEETFKKIQDILEKLHLTIAFDLSKVDGLVILNGCSTACIKAEDFSQIKNLIIINGKNSNFKVLFEDEIMLLVAQELTKVGKQWRNG</sequence>
<gene>
    <name evidence="1" type="ORF">TSYNT_990</name>
</gene>
<dbReference type="EMBL" id="DF977003">
    <property type="protein sequence ID" value="GAQ25841.1"/>
    <property type="molecule type" value="Genomic_DNA"/>
</dbReference>
<evidence type="ECO:0000313" key="1">
    <source>
        <dbReference type="EMBL" id="GAQ25841.1"/>
    </source>
</evidence>
<dbReference type="RefSeq" id="WP_059033425.1">
    <property type="nucleotide sequence ID" value="NZ_DF977003.1"/>
</dbReference>